<keyword evidence="6 10" id="KW-0028">Amino-acid biosynthesis</keyword>
<accession>A0A849BDQ7</accession>
<name>A0A849BDQ7_9BURK</name>
<dbReference type="HAMAP" id="MF_00572">
    <property type="entry name" value="LeuA_type2"/>
    <property type="match status" value="1"/>
</dbReference>
<evidence type="ECO:0000256" key="6">
    <source>
        <dbReference type="ARBA" id="ARBA00022605"/>
    </source>
</evidence>
<dbReference type="SMART" id="SM00917">
    <property type="entry name" value="LeuA_dimer"/>
    <property type="match status" value="1"/>
</dbReference>
<comment type="similarity">
    <text evidence="3 10">Belongs to the alpha-IPM synthase/homocitrate synthase family. LeuA type 2 subfamily.</text>
</comment>
<dbReference type="GO" id="GO:0000287">
    <property type="term" value="F:magnesium ion binding"/>
    <property type="evidence" value="ECO:0007669"/>
    <property type="project" value="UniProtKB-UniRule"/>
</dbReference>
<evidence type="ECO:0000256" key="7">
    <source>
        <dbReference type="ARBA" id="ARBA00022679"/>
    </source>
</evidence>
<dbReference type="PANTHER" id="PTHR46911:SF1">
    <property type="entry name" value="2-ISOPROPYLMALATE SYNTHASE"/>
    <property type="match status" value="1"/>
</dbReference>
<dbReference type="NCBIfam" id="NF002991">
    <property type="entry name" value="PRK03739.1"/>
    <property type="match status" value="1"/>
</dbReference>
<proteinExistence type="inferred from homology"/>
<evidence type="ECO:0000256" key="3">
    <source>
        <dbReference type="ARBA" id="ARBA00009767"/>
    </source>
</evidence>
<dbReference type="Gene3D" id="3.30.160.270">
    <property type="match status" value="1"/>
</dbReference>
<comment type="function">
    <text evidence="10">Catalyzes the condensation of the acetyl group of acetyl-CoA with 3-methyl-2-oxobutanoate (2-ketoisovalerate) to form 3-carboxy-3-hydroxy-4-methylpentanoate (2-isopropylmalate).</text>
</comment>
<comment type="catalytic activity">
    <reaction evidence="1 10">
        <text>3-methyl-2-oxobutanoate + acetyl-CoA + H2O = (2S)-2-isopropylmalate + CoA + H(+)</text>
        <dbReference type="Rhea" id="RHEA:21524"/>
        <dbReference type="ChEBI" id="CHEBI:1178"/>
        <dbReference type="ChEBI" id="CHEBI:11851"/>
        <dbReference type="ChEBI" id="CHEBI:15377"/>
        <dbReference type="ChEBI" id="CHEBI:15378"/>
        <dbReference type="ChEBI" id="CHEBI:57287"/>
        <dbReference type="ChEBI" id="CHEBI:57288"/>
        <dbReference type="EC" id="2.3.3.13"/>
    </reaction>
</comment>
<dbReference type="GO" id="GO:0009098">
    <property type="term" value="P:L-leucine biosynthetic process"/>
    <property type="evidence" value="ECO:0007669"/>
    <property type="project" value="UniProtKB-UniRule"/>
</dbReference>
<dbReference type="CDD" id="cd07942">
    <property type="entry name" value="DRE_TIM_LeuA"/>
    <property type="match status" value="1"/>
</dbReference>
<dbReference type="PROSITE" id="PS00816">
    <property type="entry name" value="AIPM_HOMOCIT_SYNTH_2"/>
    <property type="match status" value="1"/>
</dbReference>
<protein>
    <recommendedName>
        <fullName evidence="4 10">2-isopropylmalate synthase</fullName>
        <ecNumber evidence="4 10">2.3.3.13</ecNumber>
    </recommendedName>
    <alternativeName>
        <fullName evidence="10">Alpha-IPM synthase</fullName>
    </alternativeName>
    <alternativeName>
        <fullName evidence="10">Alpha-isopropylmalate synthase</fullName>
    </alternativeName>
</protein>
<dbReference type="UniPathway" id="UPA00048">
    <property type="reaction ID" value="UER00070"/>
</dbReference>
<keyword evidence="7 10" id="KW-0808">Transferase</keyword>
<dbReference type="FunFam" id="3.20.20.70:FF:000045">
    <property type="entry name" value="2-isopropylmalate synthase"/>
    <property type="match status" value="1"/>
</dbReference>
<feature type="binding site" evidence="10">
    <location>
        <position position="262"/>
    </location>
    <ligand>
        <name>Mg(2+)</name>
        <dbReference type="ChEBI" id="CHEBI:18420"/>
    </ligand>
</feature>
<dbReference type="InterPro" id="IPR036230">
    <property type="entry name" value="LeuA_allosteric_dom_sf"/>
</dbReference>
<evidence type="ECO:0000259" key="11">
    <source>
        <dbReference type="PROSITE" id="PS50991"/>
    </source>
</evidence>
<organism evidence="12 13">
    <name type="scientific">Cupriavidus gilardii</name>
    <dbReference type="NCBI Taxonomy" id="82541"/>
    <lineage>
        <taxon>Bacteria</taxon>
        <taxon>Pseudomonadati</taxon>
        <taxon>Pseudomonadota</taxon>
        <taxon>Betaproteobacteria</taxon>
        <taxon>Burkholderiales</taxon>
        <taxon>Burkholderiaceae</taxon>
        <taxon>Cupriavidus</taxon>
    </lineage>
</organism>
<evidence type="ECO:0000256" key="2">
    <source>
        <dbReference type="ARBA" id="ARBA00004689"/>
    </source>
</evidence>
<dbReference type="GO" id="GO:0003985">
    <property type="term" value="F:acetyl-CoA C-acetyltransferase activity"/>
    <property type="evidence" value="ECO:0007669"/>
    <property type="project" value="UniProtKB-UniRule"/>
</dbReference>
<comment type="subunit">
    <text evidence="10">Homodimer.</text>
</comment>
<dbReference type="Gene3D" id="3.20.20.70">
    <property type="entry name" value="Aldolase class I"/>
    <property type="match status" value="1"/>
</dbReference>
<dbReference type="SUPFAM" id="SSF89000">
    <property type="entry name" value="post-HMGL domain-like"/>
    <property type="match status" value="1"/>
</dbReference>
<dbReference type="PANTHER" id="PTHR46911">
    <property type="match status" value="1"/>
</dbReference>
<dbReference type="GO" id="GO:0005737">
    <property type="term" value="C:cytoplasm"/>
    <property type="evidence" value="ECO:0007669"/>
    <property type="project" value="UniProtKB-SubCell"/>
</dbReference>
<dbReference type="SUPFAM" id="SSF110921">
    <property type="entry name" value="2-isopropylmalate synthase LeuA, allosteric (dimerisation) domain"/>
    <property type="match status" value="1"/>
</dbReference>
<dbReference type="InterPro" id="IPR054692">
    <property type="entry name" value="LeuA-like_post-cat"/>
</dbReference>
<dbReference type="SUPFAM" id="SSF51569">
    <property type="entry name" value="Aldolase"/>
    <property type="match status" value="1"/>
</dbReference>
<keyword evidence="12" id="KW-0012">Acyltransferase</keyword>
<evidence type="ECO:0000256" key="5">
    <source>
        <dbReference type="ARBA" id="ARBA00022430"/>
    </source>
</evidence>
<evidence type="ECO:0000256" key="4">
    <source>
        <dbReference type="ARBA" id="ARBA00012973"/>
    </source>
</evidence>
<evidence type="ECO:0000313" key="12">
    <source>
        <dbReference type="EMBL" id="NNH14020.1"/>
    </source>
</evidence>
<dbReference type="InterPro" id="IPR005668">
    <property type="entry name" value="IPM_Synthase"/>
</dbReference>
<dbReference type="PROSITE" id="PS50991">
    <property type="entry name" value="PYR_CT"/>
    <property type="match status" value="1"/>
</dbReference>
<keyword evidence="5 10" id="KW-0432">Leucine biosynthesis</keyword>
<keyword evidence="8 10" id="KW-0479">Metal-binding</keyword>
<keyword evidence="10" id="KW-0460">Magnesium</keyword>
<dbReference type="Pfam" id="PF08502">
    <property type="entry name" value="LeuA_dimer"/>
    <property type="match status" value="1"/>
</dbReference>
<dbReference type="InterPro" id="IPR000891">
    <property type="entry name" value="PYR_CT"/>
</dbReference>
<comment type="caution">
    <text evidence="12">The sequence shown here is derived from an EMBL/GenBank/DDBJ whole genome shotgun (WGS) entry which is preliminary data.</text>
</comment>
<dbReference type="Pfam" id="PF22615">
    <property type="entry name" value="IPMS_D2"/>
    <property type="match status" value="1"/>
</dbReference>
<keyword evidence="9 10" id="KW-0100">Branched-chain amino acid biosynthesis</keyword>
<feature type="region of interest" description="Regulatory domain" evidence="10">
    <location>
        <begin position="455"/>
        <end position="579"/>
    </location>
</feature>
<dbReference type="AlphaFoldDB" id="A0A849BDQ7"/>
<dbReference type="Proteomes" id="UP000542973">
    <property type="component" value="Unassembled WGS sequence"/>
</dbReference>
<gene>
    <name evidence="10 12" type="primary">leuA</name>
    <name evidence="12" type="ORF">HLB16_24535</name>
</gene>
<dbReference type="NCBIfam" id="TIGR00970">
    <property type="entry name" value="leuA_yeast"/>
    <property type="match status" value="1"/>
</dbReference>
<evidence type="ECO:0000256" key="1">
    <source>
        <dbReference type="ARBA" id="ARBA00000064"/>
    </source>
</evidence>
<evidence type="ECO:0000256" key="9">
    <source>
        <dbReference type="ARBA" id="ARBA00023304"/>
    </source>
</evidence>
<dbReference type="EMBL" id="JABEMD010000071">
    <property type="protein sequence ID" value="NNH14020.1"/>
    <property type="molecule type" value="Genomic_DNA"/>
</dbReference>
<dbReference type="EC" id="2.3.3.13" evidence="4 10"/>
<feature type="binding site" evidence="10">
    <location>
        <position position="58"/>
    </location>
    <ligand>
        <name>Mg(2+)</name>
        <dbReference type="ChEBI" id="CHEBI:18420"/>
    </ligand>
</feature>
<comment type="cofactor">
    <cofactor evidence="10">
        <name>Mg(2+)</name>
        <dbReference type="ChEBI" id="CHEBI:18420"/>
    </cofactor>
</comment>
<dbReference type="InterPro" id="IPR002034">
    <property type="entry name" value="AIPM/Hcit_synth_CS"/>
</dbReference>
<evidence type="ECO:0000256" key="8">
    <source>
        <dbReference type="ARBA" id="ARBA00022723"/>
    </source>
</evidence>
<dbReference type="GO" id="GO:0003852">
    <property type="term" value="F:2-isopropylmalate synthase activity"/>
    <property type="evidence" value="ECO:0007669"/>
    <property type="project" value="UniProtKB-UniRule"/>
</dbReference>
<sequence length="579" mass="64158">MRPAFPSLSRFPREEDPFMLQDPAVKYRPAATVELPDRTWPNQRIARAPVWMSTDLRDGNQALIEPMSVASKLRFFEQLVKIGLKQIEVAFPSASQTDFDFVRMLIEQNRIPDDVTIVVLTQARDDLIRRTIESLRGAPRAVVHLYNPIAPAFRRIVFGASRDEVKQIALAGTRLIRELTDAIPGTAWTYEYSPETFSMTELDFALEVSDAVADIWQPSAARPMILNLPSTVECSTPNVFADQIEWMHRHLARRADIVLSVHPHNDRGTAVAAAELAVMAGADRVEGCLFGNGERTGNVDLVTLALNLYTQGVDPQLDFSDIDEVRQCVEHCNQLPVHPRHPYAGDLVFTAFSGSHQDAIRKGFAQQKPDAIWEVPYLPIDPADLGRSYDAVIRVNSQSGKGGMAYLLEQVHGLYLPRRLQIEFSRAVQRMTDETGAEASADDLYALFRREYLEIDAPIRYVSHRMMSGADDQVEIEATLVQDGATRVVRGKGNGPIDAFVRALGMPVRVMDYHEHAQSSGADARAACYVEVRVGESATGFGAGIDANLVTASLKAVVSGVNRHLRAEATQRATQQQAA</sequence>
<dbReference type="PROSITE" id="PS00815">
    <property type="entry name" value="AIPM_HOMOCIT_SYNTH_1"/>
    <property type="match status" value="1"/>
</dbReference>
<evidence type="ECO:0000313" key="13">
    <source>
        <dbReference type="Proteomes" id="UP000542973"/>
    </source>
</evidence>
<comment type="subcellular location">
    <subcellularLocation>
        <location evidence="10">Cytoplasm</location>
    </subcellularLocation>
</comment>
<feature type="domain" description="Pyruvate carboxyltransferase" evidence="11">
    <location>
        <begin position="49"/>
        <end position="323"/>
    </location>
</feature>
<dbReference type="InterPro" id="IPR013785">
    <property type="entry name" value="Aldolase_TIM"/>
</dbReference>
<dbReference type="InterPro" id="IPR039371">
    <property type="entry name" value="LeuA_N_DRE-TIM"/>
</dbReference>
<evidence type="ECO:0000256" key="10">
    <source>
        <dbReference type="HAMAP-Rule" id="MF_00572"/>
    </source>
</evidence>
<dbReference type="InterPro" id="IPR013709">
    <property type="entry name" value="2-isopropylmalate_synth_dimer"/>
</dbReference>
<feature type="binding site" evidence="10">
    <location>
        <position position="298"/>
    </location>
    <ligand>
        <name>Mg(2+)</name>
        <dbReference type="ChEBI" id="CHEBI:18420"/>
    </ligand>
</feature>
<comment type="pathway">
    <text evidence="2 10">Amino-acid biosynthesis; L-leucine biosynthesis; L-leucine from 3-methyl-2-oxobutanoate: step 1/4.</text>
</comment>
<feature type="binding site" evidence="10">
    <location>
        <position position="264"/>
    </location>
    <ligand>
        <name>Mg(2+)</name>
        <dbReference type="ChEBI" id="CHEBI:18420"/>
    </ligand>
</feature>
<reference evidence="12 13" key="1">
    <citation type="submission" date="2020-05" db="EMBL/GenBank/DDBJ databases">
        <title>MicrobeNet Type strains.</title>
        <authorList>
            <person name="Nicholson A.C."/>
        </authorList>
    </citation>
    <scope>NUCLEOTIDE SEQUENCE [LARGE SCALE GENOMIC DNA]</scope>
    <source>
        <strain evidence="12 13">ATCC 700815</strain>
    </source>
</reference>
<keyword evidence="10" id="KW-0963">Cytoplasm</keyword>
<dbReference type="Pfam" id="PF00682">
    <property type="entry name" value="HMGL-like"/>
    <property type="match status" value="1"/>
</dbReference>